<proteinExistence type="predicted"/>
<dbReference type="Proteomes" id="UP000198381">
    <property type="component" value="Unassembled WGS sequence"/>
</dbReference>
<gene>
    <name evidence="1" type="ORF">B0A81_01725</name>
</gene>
<keyword evidence="2" id="KW-1185">Reference proteome</keyword>
<reference evidence="1 2" key="1">
    <citation type="submission" date="2016-11" db="EMBL/GenBank/DDBJ databases">
        <title>Whole genomes of Flavobacteriaceae.</title>
        <authorList>
            <person name="Stine C."/>
            <person name="Li C."/>
            <person name="Tadesse D."/>
        </authorList>
    </citation>
    <scope>NUCLEOTIDE SEQUENCE [LARGE SCALE GENOMIC DNA]</scope>
    <source>
        <strain evidence="1 2">CCUG 60112</strain>
    </source>
</reference>
<accession>A0ABX4CZ95</accession>
<evidence type="ECO:0000313" key="1">
    <source>
        <dbReference type="EMBL" id="OXB11276.1"/>
    </source>
</evidence>
<dbReference type="EMBL" id="MUHD01000003">
    <property type="protein sequence ID" value="OXB11276.1"/>
    <property type="molecule type" value="Genomic_DNA"/>
</dbReference>
<organism evidence="1 2">
    <name type="scientific">Flavobacterium plurextorum</name>
    <dbReference type="NCBI Taxonomy" id="1114867"/>
    <lineage>
        <taxon>Bacteria</taxon>
        <taxon>Pseudomonadati</taxon>
        <taxon>Bacteroidota</taxon>
        <taxon>Flavobacteriia</taxon>
        <taxon>Flavobacteriales</taxon>
        <taxon>Flavobacteriaceae</taxon>
        <taxon>Flavobacterium</taxon>
    </lineage>
</organism>
<comment type="caution">
    <text evidence="1">The sequence shown here is derived from an EMBL/GenBank/DDBJ whole genome shotgun (WGS) entry which is preliminary data.</text>
</comment>
<protein>
    <submittedName>
        <fullName evidence="1">Uncharacterized protein</fullName>
    </submittedName>
</protein>
<name>A0ABX4CZ95_9FLAO</name>
<dbReference type="RefSeq" id="WP_089056403.1">
    <property type="nucleotide sequence ID" value="NZ_MUHD01000003.1"/>
</dbReference>
<evidence type="ECO:0000313" key="2">
    <source>
        <dbReference type="Proteomes" id="UP000198381"/>
    </source>
</evidence>
<sequence length="325" mass="37289">MSRTRIVKGKITEITGGTLRYFGNSIKINAGGSIDYYAPKYTYGDPEDPPENKMLERIISVNGHFYNKEGTFEGKINEPDFEGSVEDVYVCDGKTMQKDKNGDNFTTYNNTESLKIKNNVFLRIAGLAYSESGFSLDVIKAIPFIIMNHHKQLTNSNVSKYRNNWSLNSTLIKMRNKWDDITYAHTFHYGAQGNPAFRNFLNIELNEIIDFDKNSEGRNNNVKMKSSIEYTIKAVKYFNNEYLDEDYSDGGIGWQGADICTNENWKEWLFIHPDHKKNAFKNWSNYNILEKSIFESVSVSKGDFGTTIIYKSTEFSFKNSSTGKL</sequence>